<proteinExistence type="predicted"/>
<dbReference type="AlphaFoldDB" id="A0A8K0SQ97"/>
<dbReference type="PANTHER" id="PTHR37540">
    <property type="entry name" value="TRANSCRIPTION FACTOR (ACR-2), PUTATIVE-RELATED-RELATED"/>
    <property type="match status" value="1"/>
</dbReference>
<evidence type="ECO:0000313" key="2">
    <source>
        <dbReference type="EMBL" id="KAH7313948.1"/>
    </source>
</evidence>
<feature type="region of interest" description="Disordered" evidence="1">
    <location>
        <begin position="26"/>
        <end position="47"/>
    </location>
</feature>
<protein>
    <recommendedName>
        <fullName evidence="4">Transcription factor domain-containing protein</fullName>
    </recommendedName>
</protein>
<name>A0A8K0SQ97_9HYPO</name>
<accession>A0A8K0SQ97</accession>
<gene>
    <name evidence="2" type="ORF">B0I35DRAFT_436154</name>
</gene>
<dbReference type="PANTHER" id="PTHR37540:SF5">
    <property type="entry name" value="TRANSCRIPTION FACTOR DOMAIN-CONTAINING PROTEIN"/>
    <property type="match status" value="1"/>
</dbReference>
<evidence type="ECO:0008006" key="4">
    <source>
        <dbReference type="Google" id="ProtNLM"/>
    </source>
</evidence>
<evidence type="ECO:0000256" key="1">
    <source>
        <dbReference type="SAM" id="MobiDB-lite"/>
    </source>
</evidence>
<dbReference type="Proteomes" id="UP000813444">
    <property type="component" value="Unassembled WGS sequence"/>
</dbReference>
<evidence type="ECO:0000313" key="3">
    <source>
        <dbReference type="Proteomes" id="UP000813444"/>
    </source>
</evidence>
<dbReference type="EMBL" id="JAGPNK010000009">
    <property type="protein sequence ID" value="KAH7313948.1"/>
    <property type="molecule type" value="Genomic_DNA"/>
</dbReference>
<comment type="caution">
    <text evidence="2">The sequence shown here is derived from an EMBL/GenBank/DDBJ whole genome shotgun (WGS) entry which is preliminary data.</text>
</comment>
<reference evidence="2" key="1">
    <citation type="journal article" date="2021" name="Nat. Commun.">
        <title>Genetic determinants of endophytism in the Arabidopsis root mycobiome.</title>
        <authorList>
            <person name="Mesny F."/>
            <person name="Miyauchi S."/>
            <person name="Thiergart T."/>
            <person name="Pickel B."/>
            <person name="Atanasova L."/>
            <person name="Karlsson M."/>
            <person name="Huettel B."/>
            <person name="Barry K.W."/>
            <person name="Haridas S."/>
            <person name="Chen C."/>
            <person name="Bauer D."/>
            <person name="Andreopoulos W."/>
            <person name="Pangilinan J."/>
            <person name="LaButti K."/>
            <person name="Riley R."/>
            <person name="Lipzen A."/>
            <person name="Clum A."/>
            <person name="Drula E."/>
            <person name="Henrissat B."/>
            <person name="Kohler A."/>
            <person name="Grigoriev I.V."/>
            <person name="Martin F.M."/>
            <person name="Hacquard S."/>
        </authorList>
    </citation>
    <scope>NUCLEOTIDE SEQUENCE</scope>
    <source>
        <strain evidence="2">MPI-CAGE-CH-0235</strain>
    </source>
</reference>
<sequence>MLPFLVFTDKSRPDDETRKFIRSHVMLGKNRRKAPPPTSPEKRVGHASPLYSVSGTVKSQGSRTGARLAIPAKVGSDLSTIQFADDVDPGMVATVIRFSSIAKRTLFPLSRYILFKRREENWVEPLAFDSLYLHAIIFSTHQYFESIRGGTNFPNPRTSIHLQKTLRLLRNRLSSDNEQARLSPSTATVVMTLAAHAHFIGDPASANHHLLGLQKIVQLRGGITSFSDNTKLAVELLRCDLGIALDAGSTPVFIGEASRVSRGVTEPLVLENELSMDAYLSVMLLQHIDDVLIDIWQVMARFCFLINRADISKEQISTELYMESMCSVMYRLMASEYVVGSTSEAIRLGLLAFSSTVFLQWKGLGRPYKYLQGRYMSTLVNLNQSDFPSYLLLWLFMVGAISVLGTDEVQLIVSWLPPKGTSNLPASWEKMKHILSGYMWIHAIHDQAGEKVFRSVFV</sequence>
<organism evidence="2 3">
    <name type="scientific">Stachybotrys elegans</name>
    <dbReference type="NCBI Taxonomy" id="80388"/>
    <lineage>
        <taxon>Eukaryota</taxon>
        <taxon>Fungi</taxon>
        <taxon>Dikarya</taxon>
        <taxon>Ascomycota</taxon>
        <taxon>Pezizomycotina</taxon>
        <taxon>Sordariomycetes</taxon>
        <taxon>Hypocreomycetidae</taxon>
        <taxon>Hypocreales</taxon>
        <taxon>Stachybotryaceae</taxon>
        <taxon>Stachybotrys</taxon>
    </lineage>
</organism>
<keyword evidence="3" id="KW-1185">Reference proteome</keyword>
<dbReference type="OrthoDB" id="4158087at2759"/>